<dbReference type="GO" id="GO:0016020">
    <property type="term" value="C:membrane"/>
    <property type="evidence" value="ECO:0007669"/>
    <property type="project" value="TreeGrafter"/>
</dbReference>
<keyword evidence="2" id="KW-0812">Transmembrane</keyword>
<dbReference type="EMBL" id="RDQH01000329">
    <property type="protein sequence ID" value="RXI02807.1"/>
    <property type="molecule type" value="Genomic_DNA"/>
</dbReference>
<evidence type="ECO:0000256" key="2">
    <source>
        <dbReference type="SAM" id="Phobius"/>
    </source>
</evidence>
<comment type="caution">
    <text evidence="4">The sequence shown here is derived from an EMBL/GenBank/DDBJ whole genome shotgun (WGS) entry which is preliminary data.</text>
</comment>
<protein>
    <recommendedName>
        <fullName evidence="3">PGG domain-containing protein</fullName>
    </recommendedName>
</protein>
<dbReference type="PANTHER" id="PTHR24177">
    <property type="entry name" value="CASKIN"/>
    <property type="match status" value="1"/>
</dbReference>
<feature type="compositionally biased region" description="Basic and acidic residues" evidence="1">
    <location>
        <begin position="271"/>
        <end position="283"/>
    </location>
</feature>
<keyword evidence="5" id="KW-1185">Reference proteome</keyword>
<dbReference type="Pfam" id="PF13962">
    <property type="entry name" value="PGG"/>
    <property type="match status" value="1"/>
</dbReference>
<keyword evidence="2" id="KW-0472">Membrane</keyword>
<sequence length="294" mass="32003">MGKRETPLLIAATNGVPEMGPVPLHLLHTLNAPLPALATQKNTPIRDKVFNEVDNAGNSVLHLAATAMLEANNPCINLGPALQMQWEIKWFEFVKSSMPPHFFAPYNKKNQTARAIFSESHTELVKTGGEWLTKTSENCSENCSVMGGLIATVAFATATAVPGGIREATGSPILQNQAAFEVFSILSLFALCSSVTSMAIFLSILMSRFPERAFGKALPSKFVVGLTMLFLSLLSMLVSFCAGHFFMLKDKLKHFAVPVYGEGDEDEDVDKNDTEKHNGERSKVLANAKELGEK</sequence>
<gene>
    <name evidence="4" type="ORF">DVH24_002885</name>
</gene>
<accession>A0A498K653</accession>
<feature type="transmembrane region" description="Helical" evidence="2">
    <location>
        <begin position="178"/>
        <end position="202"/>
    </location>
</feature>
<dbReference type="STRING" id="3750.A0A498K653"/>
<dbReference type="AlphaFoldDB" id="A0A498K653"/>
<dbReference type="PANTHER" id="PTHR24177:SF103">
    <property type="entry name" value="PGG DOMAIN-CONTAINING PROTEIN"/>
    <property type="match status" value="1"/>
</dbReference>
<evidence type="ECO:0000313" key="5">
    <source>
        <dbReference type="Proteomes" id="UP000290289"/>
    </source>
</evidence>
<feature type="domain" description="PGG" evidence="3">
    <location>
        <begin position="136"/>
        <end position="246"/>
    </location>
</feature>
<feature type="region of interest" description="Disordered" evidence="1">
    <location>
        <begin position="263"/>
        <end position="294"/>
    </location>
</feature>
<evidence type="ECO:0000259" key="3">
    <source>
        <dbReference type="Pfam" id="PF13962"/>
    </source>
</evidence>
<feature type="transmembrane region" description="Helical" evidence="2">
    <location>
        <begin position="222"/>
        <end position="246"/>
    </location>
</feature>
<proteinExistence type="predicted"/>
<evidence type="ECO:0000313" key="4">
    <source>
        <dbReference type="EMBL" id="RXI02807.1"/>
    </source>
</evidence>
<evidence type="ECO:0000256" key="1">
    <source>
        <dbReference type="SAM" id="MobiDB-lite"/>
    </source>
</evidence>
<dbReference type="InterPro" id="IPR026961">
    <property type="entry name" value="PGG_dom"/>
</dbReference>
<keyword evidence="2" id="KW-1133">Transmembrane helix</keyword>
<name>A0A498K653_MALDO</name>
<organism evidence="4 5">
    <name type="scientific">Malus domestica</name>
    <name type="common">Apple</name>
    <name type="synonym">Pyrus malus</name>
    <dbReference type="NCBI Taxonomy" id="3750"/>
    <lineage>
        <taxon>Eukaryota</taxon>
        <taxon>Viridiplantae</taxon>
        <taxon>Streptophyta</taxon>
        <taxon>Embryophyta</taxon>
        <taxon>Tracheophyta</taxon>
        <taxon>Spermatophyta</taxon>
        <taxon>Magnoliopsida</taxon>
        <taxon>eudicotyledons</taxon>
        <taxon>Gunneridae</taxon>
        <taxon>Pentapetalae</taxon>
        <taxon>rosids</taxon>
        <taxon>fabids</taxon>
        <taxon>Rosales</taxon>
        <taxon>Rosaceae</taxon>
        <taxon>Amygdaloideae</taxon>
        <taxon>Maleae</taxon>
        <taxon>Malus</taxon>
    </lineage>
</organism>
<dbReference type="Proteomes" id="UP000290289">
    <property type="component" value="Chromosome 3"/>
</dbReference>
<reference evidence="4 5" key="1">
    <citation type="submission" date="2018-10" db="EMBL/GenBank/DDBJ databases">
        <title>A high-quality apple genome assembly.</title>
        <authorList>
            <person name="Hu J."/>
        </authorList>
    </citation>
    <scope>NUCLEOTIDE SEQUENCE [LARGE SCALE GENOMIC DNA]</scope>
    <source>
        <strain evidence="5">cv. HFTH1</strain>
        <tissue evidence="4">Young leaf</tissue>
    </source>
</reference>